<dbReference type="GO" id="GO:0052699">
    <property type="term" value="P:ergothioneine biosynthetic process"/>
    <property type="evidence" value="ECO:0007669"/>
    <property type="project" value="InterPro"/>
</dbReference>
<dbReference type="SUPFAM" id="SSF56436">
    <property type="entry name" value="C-type lectin-like"/>
    <property type="match status" value="1"/>
</dbReference>
<dbReference type="InterPro" id="IPR051043">
    <property type="entry name" value="Sulfatase_Mod_Factor_Kinase"/>
</dbReference>
<dbReference type="InterPro" id="IPR016187">
    <property type="entry name" value="CTDL_fold"/>
</dbReference>
<dbReference type="STRING" id="1219058.AOA14_09930"/>
<reference evidence="7" key="1">
    <citation type="submission" date="2015-11" db="EMBL/GenBank/DDBJ databases">
        <title>Complete genome sequence of a polyethylene glycol-degrading strain Sphingopyxis terrae strain 203-1 (NBRC 15098).</title>
        <authorList>
            <person name="Yoshiyuki O."/>
            <person name="Shouta N."/>
            <person name="Nagata Y."/>
            <person name="Numata M."/>
            <person name="Tsuchikane K."/>
            <person name="Hosoyama A."/>
            <person name="Yamazoe A."/>
            <person name="Tsuda M."/>
            <person name="Fujita N."/>
            <person name="Kawai F."/>
        </authorList>
    </citation>
    <scope>NUCLEOTIDE SEQUENCE [LARGE SCALE GENOMIC DNA]</scope>
    <source>
        <strain evidence="7">203-1</strain>
    </source>
</reference>
<dbReference type="AlphaFoldDB" id="A0A142VYX3"/>
<dbReference type="SUPFAM" id="SSF109854">
    <property type="entry name" value="DinB/YfiT-like putative metalloenzymes"/>
    <property type="match status" value="1"/>
</dbReference>
<protein>
    <recommendedName>
        <fullName evidence="8">Ergothioneine biosynthesis protein EgtB</fullName>
    </recommendedName>
</protein>
<dbReference type="Gene3D" id="3.90.1580.10">
    <property type="entry name" value="paralog of FGE (formylglycine-generating enzyme)"/>
    <property type="match status" value="1"/>
</dbReference>
<evidence type="ECO:0000313" key="7">
    <source>
        <dbReference type="Proteomes" id="UP000076234"/>
    </source>
</evidence>
<sequence>MASRTDASPTTAPSADDLTRRFTATRQLSLDLVARLSDADASVQSMPDASPAKWHLAHTSWFFETFVLRDHCPGCSLFDDRFAYLFNSYYEAEGPRHARPRRGLLTRPSLDAVRDWRAHVDTAVVRALPTLSPAARALVELGIHHEQQHQELLLTDIKHLFAQNPLGPAVWDASDSAIANEVAQFSADSSTSSAAAAPLRWIAGTEGIVTVGHEGEGFAFDCELPRFSALLAPHALANRPVTNGEWRDFIADGGYRTPSLWLSDGWTWVQAEGVDAPAYWDGDRQFTLAGWQGIDPAAPVTHISFFEADAFASWAGARLPTEFEWEAAAAGYDPRAGQQLDAAGPVHPAAADGSASDGAALAGMFGGVWEWTGSAYRPYPGFRAAPGAVGEYNGKFMSGQFVLRGGSCATPRGHVRASYRNFFYPHQRWQFTGLRLAKDL</sequence>
<comment type="pathway">
    <text evidence="3">Amino-acid biosynthesis; ergothioneine biosynthesis.</text>
</comment>
<keyword evidence="2" id="KW-0408">Iron</keyword>
<feature type="domain" description="DinB-like" evidence="5">
    <location>
        <begin position="22"/>
        <end position="151"/>
    </location>
</feature>
<dbReference type="KEGG" id="ster:AOA14_09930"/>
<dbReference type="InterPro" id="IPR005532">
    <property type="entry name" value="SUMF_dom"/>
</dbReference>
<evidence type="ECO:0008006" key="8">
    <source>
        <dbReference type="Google" id="ProtNLM"/>
    </source>
</evidence>
<keyword evidence="1" id="KW-0560">Oxidoreductase</keyword>
<dbReference type="NCBIfam" id="TIGR03440">
    <property type="entry name" value="egtB_TIGR03440"/>
    <property type="match status" value="1"/>
</dbReference>
<dbReference type="EMBL" id="CP013342">
    <property type="protein sequence ID" value="AMU94922.1"/>
    <property type="molecule type" value="Genomic_DNA"/>
</dbReference>
<evidence type="ECO:0000313" key="6">
    <source>
        <dbReference type="EMBL" id="AMU94922.1"/>
    </source>
</evidence>
<dbReference type="RefSeq" id="WP_062901669.1">
    <property type="nucleotide sequence ID" value="NZ_CP013342.1"/>
</dbReference>
<evidence type="ECO:0000256" key="2">
    <source>
        <dbReference type="ARBA" id="ARBA00023004"/>
    </source>
</evidence>
<evidence type="ECO:0000256" key="3">
    <source>
        <dbReference type="ARBA" id="ARBA00037882"/>
    </source>
</evidence>
<accession>A0A142VYX3</accession>
<organism evidence="6 7">
    <name type="scientific">Sphingopyxis terrae subsp. terrae NBRC 15098</name>
    <dbReference type="NCBI Taxonomy" id="1219058"/>
    <lineage>
        <taxon>Bacteria</taxon>
        <taxon>Pseudomonadati</taxon>
        <taxon>Pseudomonadota</taxon>
        <taxon>Alphaproteobacteria</taxon>
        <taxon>Sphingomonadales</taxon>
        <taxon>Sphingomonadaceae</taxon>
        <taxon>Sphingopyxis</taxon>
    </lineage>
</organism>
<dbReference type="InterPro" id="IPR034660">
    <property type="entry name" value="DinB/YfiT-like"/>
</dbReference>
<dbReference type="Pfam" id="PF03781">
    <property type="entry name" value="FGE-sulfatase"/>
    <property type="match status" value="1"/>
</dbReference>
<gene>
    <name evidence="6" type="ORF">AOA14_09930</name>
</gene>
<evidence type="ECO:0000256" key="1">
    <source>
        <dbReference type="ARBA" id="ARBA00023002"/>
    </source>
</evidence>
<dbReference type="Proteomes" id="UP000076234">
    <property type="component" value="Chromosome"/>
</dbReference>
<name>A0A142VYX3_9SPHN</name>
<dbReference type="PANTHER" id="PTHR23150:SF36">
    <property type="entry name" value="HERCYNINE OXYGENASE"/>
    <property type="match status" value="1"/>
</dbReference>
<reference evidence="6 7" key="2">
    <citation type="journal article" date="2016" name="Genome Announc.">
        <title>Complete Genome Sequence of Sphingopyxis terrae Strain 203-1 (NBRC 111660), a Polyethylene Glycol Degrader.</title>
        <authorList>
            <person name="Ohtsubo Y."/>
            <person name="Nonoyama S."/>
            <person name="Nagata Y."/>
            <person name="Numata M."/>
            <person name="Tsuchikane K."/>
            <person name="Hosoyama A."/>
            <person name="Yamazoe A."/>
            <person name="Tsuda M."/>
            <person name="Fujita N."/>
            <person name="Kawai F."/>
        </authorList>
    </citation>
    <scope>NUCLEOTIDE SEQUENCE [LARGE SCALE GENOMIC DNA]</scope>
    <source>
        <strain evidence="6 7">203-1</strain>
    </source>
</reference>
<dbReference type="Pfam" id="PF12867">
    <property type="entry name" value="DinB_2"/>
    <property type="match status" value="1"/>
</dbReference>
<evidence type="ECO:0000259" key="4">
    <source>
        <dbReference type="Pfam" id="PF03781"/>
    </source>
</evidence>
<evidence type="ECO:0000259" key="5">
    <source>
        <dbReference type="Pfam" id="PF12867"/>
    </source>
</evidence>
<dbReference type="InterPro" id="IPR024775">
    <property type="entry name" value="DinB-like"/>
</dbReference>
<dbReference type="InterPro" id="IPR017806">
    <property type="entry name" value="EgtB"/>
</dbReference>
<feature type="domain" description="Sulfatase-modifying factor enzyme-like" evidence="4">
    <location>
        <begin position="207"/>
        <end position="438"/>
    </location>
</feature>
<dbReference type="InterPro" id="IPR042095">
    <property type="entry name" value="SUMF_sf"/>
</dbReference>
<proteinExistence type="predicted"/>
<dbReference type="PANTHER" id="PTHR23150">
    <property type="entry name" value="SULFATASE MODIFYING FACTOR 1, 2"/>
    <property type="match status" value="1"/>
</dbReference>